<dbReference type="AlphaFoldDB" id="Q9UYJ9"/>
<reference evidence="2" key="1">
    <citation type="submission" date="1999-07" db="EMBL/GenBank/DDBJ databases">
        <authorList>
            <person name="Genoscope"/>
        </authorList>
    </citation>
    <scope>NUCLEOTIDE SEQUENCE</scope>
    <source>
        <strain evidence="2">Orsay</strain>
    </source>
</reference>
<dbReference type="InterPro" id="IPR013096">
    <property type="entry name" value="Cupin_2"/>
</dbReference>
<dbReference type="EMBL" id="AJ248287">
    <property type="protein sequence ID" value="CAB50413.1"/>
    <property type="molecule type" value="Genomic_DNA"/>
</dbReference>
<evidence type="ECO:0000259" key="1">
    <source>
        <dbReference type="Pfam" id="PF07883"/>
    </source>
</evidence>
<accession>Q9UYJ9</accession>
<reference evidence="2" key="3">
    <citation type="journal article" date="2001" name="Genome Res.">
        <title>Genome evolution at the genus level: comparison of three complete genomes of hyperthermophilic archaea.</title>
        <authorList>
            <person name="Lecompte O."/>
            <person name="Ripp R."/>
            <person name="Puzos-Barbe V."/>
            <person name="Duprat S."/>
            <person name="Heilig R."/>
            <person name="Dietrich J."/>
            <person name="Thierry J.C."/>
            <person name="Poch O."/>
        </authorList>
    </citation>
    <scope>NUCLEOTIDE SEQUENCE</scope>
    <source>
        <strain evidence="2">Orsay</strain>
    </source>
</reference>
<dbReference type="Proteomes" id="UP000009139">
    <property type="component" value="Chromosome"/>
</dbReference>
<reference evidence="2 4" key="4">
    <citation type="journal article" date="2003" name="Mol. Microbiol.">
        <title>An integrated analysis of the genome of the hyperthermophilic archaeon Pyrococcus abyssi.</title>
        <authorList>
            <person name="Cohen G."/>
            <person name="Barbe V."/>
            <person name="Flament D."/>
            <person name="Galperin M."/>
            <person name="Heilig R."/>
            <person name="Ripp R."/>
            <person name="Lecompte O."/>
            <person name="Prieur D."/>
            <person name="Poch O."/>
            <person name="Quellerou J."/>
            <person name="Thierry J.C."/>
            <person name="Van der Oost J."/>
            <person name="Weissenbach J."/>
            <person name="Zivanovic Y."/>
            <person name="Forterre P."/>
        </authorList>
    </citation>
    <scope>NUCLEOTIDE SEQUENCE [LARGE SCALE GENOMIC DNA]</scope>
    <source>
        <strain evidence="4">GE5 / Orsay</strain>
        <strain evidence="2">Orsay</strain>
    </source>
</reference>
<keyword evidence="4" id="KW-1185">Reference proteome</keyword>
<dbReference type="PIR" id="H75064">
    <property type="entry name" value="H75064"/>
</dbReference>
<dbReference type="KEGG" id="pab:PAB1369"/>
<proteinExistence type="predicted"/>
<organism evidence="2 4">
    <name type="scientific">Pyrococcus abyssi (strain GE5 / Orsay)</name>
    <dbReference type="NCBI Taxonomy" id="272844"/>
    <lineage>
        <taxon>Archaea</taxon>
        <taxon>Methanobacteriati</taxon>
        <taxon>Methanobacteriota</taxon>
        <taxon>Thermococci</taxon>
        <taxon>Thermococcales</taxon>
        <taxon>Thermococcaceae</taxon>
        <taxon>Pyrococcus</taxon>
    </lineage>
</organism>
<dbReference type="Proteomes" id="UP000000810">
    <property type="component" value="Chromosome"/>
</dbReference>
<dbReference type="OrthoDB" id="23670at2157"/>
<gene>
    <name evidence="2" type="ordered locus">PAB1369</name>
</gene>
<dbReference type="RefSeq" id="WP_010868626.1">
    <property type="nucleotide sequence ID" value="NC_000868.1"/>
</dbReference>
<evidence type="ECO:0000313" key="3">
    <source>
        <dbReference type="EMBL" id="CCE70962.1"/>
    </source>
</evidence>
<dbReference type="InterPro" id="IPR014710">
    <property type="entry name" value="RmlC-like_jellyroll"/>
</dbReference>
<dbReference type="InterPro" id="IPR011051">
    <property type="entry name" value="RmlC_Cupin_sf"/>
</dbReference>
<evidence type="ECO:0000313" key="5">
    <source>
        <dbReference type="Proteomes" id="UP000009139"/>
    </source>
</evidence>
<evidence type="ECO:0000313" key="2">
    <source>
        <dbReference type="EMBL" id="CAB50413.1"/>
    </source>
</evidence>
<dbReference type="InterPro" id="IPR052538">
    <property type="entry name" value="Flavonoid_dioxygenase-like"/>
</dbReference>
<dbReference type="SUPFAM" id="SSF51182">
    <property type="entry name" value="RmlC-like cupins"/>
    <property type="match status" value="1"/>
</dbReference>
<dbReference type="PANTHER" id="PTHR43346:SF1">
    <property type="entry name" value="QUERCETIN 2,3-DIOXYGENASE-RELATED"/>
    <property type="match status" value="1"/>
</dbReference>
<reference evidence="3 5" key="5">
    <citation type="journal article" date="2012" name="Curr. Microbiol.">
        <title>Re-annotation of two hyperthermophilic archaea Pyrococcus abyssi GE5 and Pyrococcus furiosus DSM 3638.</title>
        <authorList>
            <person name="Gao J."/>
            <person name="Wang J."/>
        </authorList>
    </citation>
    <scope>GENOME REANNOTATION</scope>
    <source>
        <strain evidence="3">GE5</strain>
        <strain evidence="5">GE5 / Orsay</strain>
    </source>
</reference>
<dbReference type="Gene3D" id="2.60.120.10">
    <property type="entry name" value="Jelly Rolls"/>
    <property type="match status" value="1"/>
</dbReference>
<name>Q9UYJ9_PYRAB</name>
<dbReference type="STRING" id="272844.PAB1369"/>
<dbReference type="EMBL" id="HE613800">
    <property type="protein sequence ID" value="CCE70962.1"/>
    <property type="molecule type" value="Genomic_DNA"/>
</dbReference>
<dbReference type="PATRIC" id="fig|272844.11.peg.1607"/>
<dbReference type="eggNOG" id="arCOG02994">
    <property type="taxonomic scope" value="Archaea"/>
</dbReference>
<dbReference type="Pfam" id="PF07883">
    <property type="entry name" value="Cupin_2"/>
    <property type="match status" value="1"/>
</dbReference>
<dbReference type="PANTHER" id="PTHR43346">
    <property type="entry name" value="LIGAND BINDING DOMAIN PROTEIN, PUTATIVE (AFU_ORTHOLOGUE AFUA_6G14370)-RELATED"/>
    <property type="match status" value="1"/>
</dbReference>
<dbReference type="HOGENOM" id="CLU_170082_0_0_2"/>
<feature type="domain" description="Cupin type-2" evidence="1">
    <location>
        <begin position="32"/>
        <end position="100"/>
    </location>
</feature>
<reference evidence="2" key="2">
    <citation type="journal article" date="2000" name="J. Mol. Biol.">
        <title>Archaeal homologs of eukaryotic methylation guide small nucleolar RNAs: lessons from the Pyrococcus genomes.</title>
        <authorList>
            <person name="Gaspin C."/>
            <person name="Cavaille J."/>
            <person name="Erauso G."/>
        </authorList>
    </citation>
    <scope>NUCLEOTIDE SEQUENCE</scope>
    <source>
        <strain evidence="2">Orsay</strain>
    </source>
</reference>
<evidence type="ECO:0000313" key="4">
    <source>
        <dbReference type="Proteomes" id="UP000000810"/>
    </source>
</evidence>
<sequence length="112" mass="12860">MKGEIKEGIDRGSYVKFPIFEGELPEGSYVQVVEIKPRSKVGKHYHKFQYEVFYIIKGNARLGIGGEEYDARPGDIFLVKPGTVHWVINDSEEPFKLLVVKLNFRGDDTVWL</sequence>
<protein>
    <submittedName>
        <fullName evidence="3">Tetracenomycin polyketide synthesis protein related</fullName>
    </submittedName>
</protein>